<feature type="region of interest" description="Disordered" evidence="12">
    <location>
        <begin position="29"/>
        <end position="110"/>
    </location>
</feature>
<feature type="compositionally biased region" description="Gly residues" evidence="12">
    <location>
        <begin position="91"/>
        <end position="110"/>
    </location>
</feature>
<gene>
    <name evidence="15" type="ORF">MNOR_LOCUS20855</name>
</gene>
<evidence type="ECO:0000256" key="11">
    <source>
        <dbReference type="RuleBase" id="RU000682"/>
    </source>
</evidence>
<keyword evidence="6 9" id="KW-0238">DNA-binding</keyword>
<dbReference type="SUPFAM" id="SSF46689">
    <property type="entry name" value="Homeodomain-like"/>
    <property type="match status" value="1"/>
</dbReference>
<keyword evidence="7 9" id="KW-0371">Homeobox</keyword>
<dbReference type="InterPro" id="IPR017970">
    <property type="entry name" value="Homeobox_CS"/>
</dbReference>
<dbReference type="FunFam" id="1.10.10.60:FF:000027">
    <property type="entry name" value="LIM/homeobox protein Lhx9"/>
    <property type="match status" value="1"/>
</dbReference>
<dbReference type="CDD" id="cd09369">
    <property type="entry name" value="LIM1_Lhx2_Lhx9"/>
    <property type="match status" value="1"/>
</dbReference>
<sequence length="475" mass="51356">MDLYQSPTPNLTPNSMLIFFQYGSSEGAYEPGCDPSPTMPQLHDHAHHNHSQEQAPLTPSSSSSNSSSGAPFVSPSSDRCGPTNPYVSPGSDGGSTGVGSPAGTGGVGSGSGSDSTVEAFCAGCQGRIVDRFYLMAVEKKWHAGCLRCSICTIKLDAQNTCFARDGHIFCRDDYQRMFGIRRCARCMENIGSSELVMRAREFVYHVQCFNCVHCNIQLAKGDHFGMNGQHIFCKDHYQMSTSLEGGYMSPLGLHPGLMPPGGPLPPGMGPFGPPHPLLPPEALQGYPPPEHIAKIFNGVPHKGRPRKRKPKEEPMDTSMKWPNCSELGMSLADLPGGYDLDYGGLGNGCQPVRTKRIRTSFKHHQLRTMKSYFAINHNPDAKDLKQLSQKTGLSKRVLQVWFQNARAKWRRTIISKDPSKASSLGSGGEGGLACDASSEAGDYCASTPGGPVGPMSPDDELGPNTSQCSYQQMFM</sequence>
<feature type="non-terminal residue" evidence="15">
    <location>
        <position position="475"/>
    </location>
</feature>
<keyword evidence="3" id="KW-0677">Repeat</keyword>
<evidence type="ECO:0000256" key="5">
    <source>
        <dbReference type="ARBA" id="ARBA00023038"/>
    </source>
</evidence>
<evidence type="ECO:0000259" key="14">
    <source>
        <dbReference type="PROSITE" id="PS50071"/>
    </source>
</evidence>
<dbReference type="Pfam" id="PF00046">
    <property type="entry name" value="Homeodomain"/>
    <property type="match status" value="1"/>
</dbReference>
<dbReference type="Proteomes" id="UP001497623">
    <property type="component" value="Unassembled WGS sequence"/>
</dbReference>
<keyword evidence="8 9" id="KW-0539">Nucleus</keyword>
<feature type="domain" description="LIM zinc-binding" evidence="13">
    <location>
        <begin position="181"/>
        <end position="243"/>
    </location>
</feature>
<dbReference type="FunFam" id="2.10.110.10:FF:000136">
    <property type="entry name" value="LIM domain family"/>
    <property type="match status" value="1"/>
</dbReference>
<keyword evidence="5 10" id="KW-0440">LIM domain</keyword>
<dbReference type="GO" id="GO:0000977">
    <property type="term" value="F:RNA polymerase II transcription regulatory region sequence-specific DNA binding"/>
    <property type="evidence" value="ECO:0007669"/>
    <property type="project" value="TreeGrafter"/>
</dbReference>
<evidence type="ECO:0000256" key="8">
    <source>
        <dbReference type="ARBA" id="ARBA00023242"/>
    </source>
</evidence>
<keyword evidence="4 10" id="KW-0862">Zinc</keyword>
<dbReference type="InterPro" id="IPR001356">
    <property type="entry name" value="HD"/>
</dbReference>
<dbReference type="SMART" id="SM00389">
    <property type="entry name" value="HOX"/>
    <property type="match status" value="1"/>
</dbReference>
<feature type="region of interest" description="Disordered" evidence="12">
    <location>
        <begin position="296"/>
        <end position="319"/>
    </location>
</feature>
<proteinExistence type="predicted"/>
<evidence type="ECO:0000313" key="16">
    <source>
        <dbReference type="Proteomes" id="UP001497623"/>
    </source>
</evidence>
<dbReference type="FunFam" id="2.10.110.10:FF:000033">
    <property type="entry name" value="LIM/homeobox protein Lhx9 isoform X2"/>
    <property type="match status" value="1"/>
</dbReference>
<evidence type="ECO:0000256" key="2">
    <source>
        <dbReference type="ARBA" id="ARBA00022723"/>
    </source>
</evidence>
<evidence type="ECO:0000313" key="15">
    <source>
        <dbReference type="EMBL" id="CAL4115997.1"/>
    </source>
</evidence>
<evidence type="ECO:0000256" key="12">
    <source>
        <dbReference type="SAM" id="MobiDB-lite"/>
    </source>
</evidence>
<dbReference type="Gene3D" id="2.10.110.10">
    <property type="entry name" value="Cysteine Rich Protein"/>
    <property type="match status" value="2"/>
</dbReference>
<dbReference type="GO" id="GO:0000981">
    <property type="term" value="F:DNA-binding transcription factor activity, RNA polymerase II-specific"/>
    <property type="evidence" value="ECO:0007669"/>
    <property type="project" value="InterPro"/>
</dbReference>
<evidence type="ECO:0000256" key="1">
    <source>
        <dbReference type="ARBA" id="ARBA00004123"/>
    </source>
</evidence>
<dbReference type="GO" id="GO:0046872">
    <property type="term" value="F:metal ion binding"/>
    <property type="evidence" value="ECO:0007669"/>
    <property type="project" value="UniProtKB-KW"/>
</dbReference>
<feature type="compositionally biased region" description="Low complexity" evidence="12">
    <location>
        <begin position="59"/>
        <end position="77"/>
    </location>
</feature>
<keyword evidence="16" id="KW-1185">Reference proteome</keyword>
<dbReference type="Gene3D" id="1.10.10.60">
    <property type="entry name" value="Homeodomain-like"/>
    <property type="match status" value="1"/>
</dbReference>
<feature type="domain" description="LIM zinc-binding" evidence="13">
    <location>
        <begin position="119"/>
        <end position="180"/>
    </location>
</feature>
<evidence type="ECO:0000256" key="10">
    <source>
        <dbReference type="PROSITE-ProRule" id="PRU00125"/>
    </source>
</evidence>
<dbReference type="GO" id="GO:0005634">
    <property type="term" value="C:nucleus"/>
    <property type="evidence" value="ECO:0007669"/>
    <property type="project" value="UniProtKB-SubCell"/>
</dbReference>
<dbReference type="PANTHER" id="PTHR24208">
    <property type="entry name" value="LIM/HOMEOBOX PROTEIN LHX"/>
    <property type="match status" value="1"/>
</dbReference>
<dbReference type="InterPro" id="IPR050453">
    <property type="entry name" value="LIM_Homeobox_TF"/>
</dbReference>
<dbReference type="PROSITE" id="PS50071">
    <property type="entry name" value="HOMEOBOX_2"/>
    <property type="match status" value="1"/>
</dbReference>
<dbReference type="InterPro" id="IPR009057">
    <property type="entry name" value="Homeodomain-like_sf"/>
</dbReference>
<dbReference type="Pfam" id="PF00412">
    <property type="entry name" value="LIM"/>
    <property type="match status" value="2"/>
</dbReference>
<dbReference type="PROSITE" id="PS00478">
    <property type="entry name" value="LIM_DOMAIN_1"/>
    <property type="match status" value="1"/>
</dbReference>
<feature type="DNA-binding region" description="Homeobox" evidence="9">
    <location>
        <begin position="354"/>
        <end position="413"/>
    </location>
</feature>
<feature type="compositionally biased region" description="Polar residues" evidence="12">
    <location>
        <begin position="463"/>
        <end position="475"/>
    </location>
</feature>
<dbReference type="SMART" id="SM00132">
    <property type="entry name" value="LIM"/>
    <property type="match status" value="2"/>
</dbReference>
<evidence type="ECO:0000259" key="13">
    <source>
        <dbReference type="PROSITE" id="PS50023"/>
    </source>
</evidence>
<keyword evidence="2 10" id="KW-0479">Metal-binding</keyword>
<dbReference type="EMBL" id="CAXKWB010016351">
    <property type="protein sequence ID" value="CAL4115997.1"/>
    <property type="molecule type" value="Genomic_DNA"/>
</dbReference>
<dbReference type="PROSITE" id="PS00027">
    <property type="entry name" value="HOMEOBOX_1"/>
    <property type="match status" value="1"/>
</dbReference>
<feature type="region of interest" description="Disordered" evidence="12">
    <location>
        <begin position="445"/>
        <end position="475"/>
    </location>
</feature>
<protein>
    <submittedName>
        <fullName evidence="15">Uncharacterized protein</fullName>
    </submittedName>
</protein>
<dbReference type="PANTHER" id="PTHR24208:SF168">
    <property type="entry name" value="PROTEIN APTEROUS"/>
    <property type="match status" value="1"/>
</dbReference>
<accession>A0AAV2R512</accession>
<dbReference type="AlphaFoldDB" id="A0AAV2R512"/>
<dbReference type="GO" id="GO:0030182">
    <property type="term" value="P:neuron differentiation"/>
    <property type="evidence" value="ECO:0007669"/>
    <property type="project" value="TreeGrafter"/>
</dbReference>
<evidence type="ECO:0000256" key="9">
    <source>
        <dbReference type="PROSITE-ProRule" id="PRU00108"/>
    </source>
</evidence>
<comment type="subcellular location">
    <subcellularLocation>
        <location evidence="1 9 11">Nucleus</location>
    </subcellularLocation>
</comment>
<comment type="caution">
    <text evidence="15">The sequence shown here is derived from an EMBL/GenBank/DDBJ whole genome shotgun (WGS) entry which is preliminary data.</text>
</comment>
<evidence type="ECO:0000256" key="7">
    <source>
        <dbReference type="ARBA" id="ARBA00023155"/>
    </source>
</evidence>
<evidence type="ECO:0000256" key="6">
    <source>
        <dbReference type="ARBA" id="ARBA00023125"/>
    </source>
</evidence>
<dbReference type="PROSITE" id="PS50023">
    <property type="entry name" value="LIM_DOMAIN_2"/>
    <property type="match status" value="2"/>
</dbReference>
<reference evidence="15 16" key="1">
    <citation type="submission" date="2024-05" db="EMBL/GenBank/DDBJ databases">
        <authorList>
            <person name="Wallberg A."/>
        </authorList>
    </citation>
    <scope>NUCLEOTIDE SEQUENCE [LARGE SCALE GENOMIC DNA]</scope>
</reference>
<dbReference type="CDD" id="cd00086">
    <property type="entry name" value="homeodomain"/>
    <property type="match status" value="1"/>
</dbReference>
<evidence type="ECO:0000256" key="3">
    <source>
        <dbReference type="ARBA" id="ARBA00022737"/>
    </source>
</evidence>
<dbReference type="SUPFAM" id="SSF57716">
    <property type="entry name" value="Glucocorticoid receptor-like (DNA-binding domain)"/>
    <property type="match status" value="2"/>
</dbReference>
<organism evidence="15 16">
    <name type="scientific">Meganyctiphanes norvegica</name>
    <name type="common">Northern krill</name>
    <name type="synonym">Thysanopoda norvegica</name>
    <dbReference type="NCBI Taxonomy" id="48144"/>
    <lineage>
        <taxon>Eukaryota</taxon>
        <taxon>Metazoa</taxon>
        <taxon>Ecdysozoa</taxon>
        <taxon>Arthropoda</taxon>
        <taxon>Crustacea</taxon>
        <taxon>Multicrustacea</taxon>
        <taxon>Malacostraca</taxon>
        <taxon>Eumalacostraca</taxon>
        <taxon>Eucarida</taxon>
        <taxon>Euphausiacea</taxon>
        <taxon>Euphausiidae</taxon>
        <taxon>Meganyctiphanes</taxon>
    </lineage>
</organism>
<name>A0AAV2R512_MEGNR</name>
<feature type="domain" description="Homeobox" evidence="14">
    <location>
        <begin position="352"/>
        <end position="412"/>
    </location>
</feature>
<dbReference type="InterPro" id="IPR001781">
    <property type="entry name" value="Znf_LIM"/>
</dbReference>
<evidence type="ECO:0000256" key="4">
    <source>
        <dbReference type="ARBA" id="ARBA00022833"/>
    </source>
</evidence>